<proteinExistence type="predicted"/>
<reference evidence="2 3" key="1">
    <citation type="journal article" date="2014" name="Agronomy (Basel)">
        <title>A Draft Genome Sequence for Ensete ventricosum, the Drought-Tolerant Tree Against Hunger.</title>
        <authorList>
            <person name="Harrison J."/>
            <person name="Moore K.A."/>
            <person name="Paszkiewicz K."/>
            <person name="Jones T."/>
            <person name="Grant M."/>
            <person name="Ambacheew D."/>
            <person name="Muzemil S."/>
            <person name="Studholme D.J."/>
        </authorList>
    </citation>
    <scope>NUCLEOTIDE SEQUENCE [LARGE SCALE GENOMIC DNA]</scope>
</reference>
<protein>
    <submittedName>
        <fullName evidence="2">Uncharacterized protein</fullName>
    </submittedName>
</protein>
<organism evidence="2 3">
    <name type="scientific">Ensete ventricosum</name>
    <name type="common">Abyssinian banana</name>
    <name type="synonym">Musa ensete</name>
    <dbReference type="NCBI Taxonomy" id="4639"/>
    <lineage>
        <taxon>Eukaryota</taxon>
        <taxon>Viridiplantae</taxon>
        <taxon>Streptophyta</taxon>
        <taxon>Embryophyta</taxon>
        <taxon>Tracheophyta</taxon>
        <taxon>Spermatophyta</taxon>
        <taxon>Magnoliopsida</taxon>
        <taxon>Liliopsida</taxon>
        <taxon>Zingiberales</taxon>
        <taxon>Musaceae</taxon>
        <taxon>Ensete</taxon>
    </lineage>
</organism>
<comment type="caution">
    <text evidence="2">The sequence shown here is derived from an EMBL/GenBank/DDBJ whole genome shotgun (WGS) entry which is preliminary data.</text>
</comment>
<gene>
    <name evidence="2" type="ORF">B296_00034736</name>
</gene>
<evidence type="ECO:0000313" key="3">
    <source>
        <dbReference type="Proteomes" id="UP000287651"/>
    </source>
</evidence>
<evidence type="ECO:0000256" key="1">
    <source>
        <dbReference type="SAM" id="MobiDB-lite"/>
    </source>
</evidence>
<evidence type="ECO:0000313" key="2">
    <source>
        <dbReference type="EMBL" id="RRT55503.1"/>
    </source>
</evidence>
<dbReference type="Proteomes" id="UP000287651">
    <property type="component" value="Unassembled WGS sequence"/>
</dbReference>
<accession>A0A426YUT8</accession>
<dbReference type="AlphaFoldDB" id="A0A426YUT8"/>
<sequence>MCPADYCSPAAADGTPTPETAPEEDGSTMPAPRDLAIAIRLLERVKISTPARIVLDNCCNRTKRRDAPHPARAGYRSLTRGQHP</sequence>
<dbReference type="EMBL" id="AMZH03010060">
    <property type="protein sequence ID" value="RRT55503.1"/>
    <property type="molecule type" value="Genomic_DNA"/>
</dbReference>
<feature type="region of interest" description="Disordered" evidence="1">
    <location>
        <begin position="61"/>
        <end position="84"/>
    </location>
</feature>
<feature type="region of interest" description="Disordered" evidence="1">
    <location>
        <begin position="1"/>
        <end position="32"/>
    </location>
</feature>
<name>A0A426YUT8_ENSVE</name>